<dbReference type="PATRIC" id="fig|755172.3.peg.1507"/>
<reference evidence="9" key="1">
    <citation type="submission" date="2016-01" db="EMBL/GenBank/DDBJ databases">
        <authorList>
            <person name="Mitreva M."/>
            <person name="Pepin K.H."/>
            <person name="Mihindukulasuriya K.A."/>
            <person name="Fulton R."/>
            <person name="Fronick C."/>
            <person name="O'Laughlin M."/>
            <person name="Miner T."/>
            <person name="Herter B."/>
            <person name="Rosa B.A."/>
            <person name="Cordes M."/>
            <person name="Tomlinson C."/>
            <person name="Wollam A."/>
            <person name="Palsikar V.B."/>
            <person name="Mardis E.R."/>
            <person name="Wilson R.K."/>
        </authorList>
    </citation>
    <scope>NUCLEOTIDE SEQUENCE [LARGE SCALE GENOMIC DNA]</scope>
    <source>
        <strain evidence="9">DNF00729</strain>
    </source>
</reference>
<dbReference type="RefSeq" id="WP_068369185.1">
    <property type="nucleotide sequence ID" value="NZ_KQ960182.1"/>
</dbReference>
<gene>
    <name evidence="5" type="primary">recX</name>
    <name evidence="8" type="ORF">HMPREF1863_01547</name>
</gene>
<evidence type="ECO:0000256" key="3">
    <source>
        <dbReference type="ARBA" id="ARBA00018111"/>
    </source>
</evidence>
<dbReference type="EMBL" id="LSDG01000045">
    <property type="protein sequence ID" value="KXB65039.1"/>
    <property type="molecule type" value="Genomic_DNA"/>
</dbReference>
<organism evidence="8 9">
    <name type="scientific">Aedoeadaptatus coxii</name>
    <dbReference type="NCBI Taxonomy" id="755172"/>
    <lineage>
        <taxon>Bacteria</taxon>
        <taxon>Bacillati</taxon>
        <taxon>Bacillota</taxon>
        <taxon>Tissierellia</taxon>
        <taxon>Tissierellales</taxon>
        <taxon>Peptoniphilaceae</taxon>
        <taxon>Aedoeadaptatus</taxon>
    </lineage>
</organism>
<dbReference type="OrthoDB" id="5421057at2"/>
<feature type="domain" description="RecX third three-helical" evidence="7">
    <location>
        <begin position="153"/>
        <end position="198"/>
    </location>
</feature>
<evidence type="ECO:0000259" key="6">
    <source>
        <dbReference type="Pfam" id="PF02631"/>
    </source>
</evidence>
<dbReference type="InterPro" id="IPR053924">
    <property type="entry name" value="RecX_HTH_2nd"/>
</dbReference>
<dbReference type="InterPro" id="IPR003783">
    <property type="entry name" value="Regulatory_RecX"/>
</dbReference>
<comment type="function">
    <text evidence="5">Modulates RecA activity.</text>
</comment>
<dbReference type="PANTHER" id="PTHR33602:SF1">
    <property type="entry name" value="REGULATORY PROTEIN RECX FAMILY PROTEIN"/>
    <property type="match status" value="1"/>
</dbReference>
<dbReference type="Pfam" id="PF02631">
    <property type="entry name" value="RecX_HTH2"/>
    <property type="match status" value="1"/>
</dbReference>
<evidence type="ECO:0000259" key="7">
    <source>
        <dbReference type="Pfam" id="PF21981"/>
    </source>
</evidence>
<accession>A0A134ABE9</accession>
<dbReference type="HAMAP" id="MF_01114">
    <property type="entry name" value="RecX"/>
    <property type="match status" value="1"/>
</dbReference>
<dbReference type="PANTHER" id="PTHR33602">
    <property type="entry name" value="REGULATORY PROTEIN RECX FAMILY PROTEIN"/>
    <property type="match status" value="1"/>
</dbReference>
<dbReference type="InterPro" id="IPR053925">
    <property type="entry name" value="RecX_HTH_3rd"/>
</dbReference>
<dbReference type="Pfam" id="PF21981">
    <property type="entry name" value="RecX_HTH3"/>
    <property type="match status" value="1"/>
</dbReference>
<feature type="domain" description="RecX second three-helical" evidence="6">
    <location>
        <begin position="106"/>
        <end position="147"/>
    </location>
</feature>
<dbReference type="Gene3D" id="1.10.10.10">
    <property type="entry name" value="Winged helix-like DNA-binding domain superfamily/Winged helix DNA-binding domain"/>
    <property type="match status" value="3"/>
</dbReference>
<evidence type="ECO:0000256" key="5">
    <source>
        <dbReference type="HAMAP-Rule" id="MF_01114"/>
    </source>
</evidence>
<dbReference type="STRING" id="755172.HMPREF1863_01547"/>
<evidence type="ECO:0000256" key="2">
    <source>
        <dbReference type="ARBA" id="ARBA00009695"/>
    </source>
</evidence>
<sequence length="202" mass="23869">MMTMEIKRIRKLNNLFVVDLNDEISLSLPESVFVRHNLYKGKELGEEDLLDIRKDGERQIAIDFALKKLRNRKTTWEIKDLLFKEGIDEDAILAAVDYLQDYGFLNDREYAELYARDKRNLNGYGPVKIRYLLKQKGVDDELIADALEHFTQDDEIELVEKIVHKKYVRNRNLSKEKTKIIRFLLSRGFEYSAIKAVLSRWP</sequence>
<evidence type="ECO:0000256" key="4">
    <source>
        <dbReference type="ARBA" id="ARBA00022490"/>
    </source>
</evidence>
<dbReference type="Proteomes" id="UP000070442">
    <property type="component" value="Unassembled WGS sequence"/>
</dbReference>
<dbReference type="GO" id="GO:0005737">
    <property type="term" value="C:cytoplasm"/>
    <property type="evidence" value="ECO:0007669"/>
    <property type="project" value="UniProtKB-SubCell"/>
</dbReference>
<name>A0A134ABE9_9FIRM</name>
<dbReference type="InterPro" id="IPR036388">
    <property type="entry name" value="WH-like_DNA-bd_sf"/>
</dbReference>
<comment type="similarity">
    <text evidence="2 5">Belongs to the RecX family.</text>
</comment>
<evidence type="ECO:0000313" key="9">
    <source>
        <dbReference type="Proteomes" id="UP000070442"/>
    </source>
</evidence>
<keyword evidence="9" id="KW-1185">Reference proteome</keyword>
<evidence type="ECO:0000313" key="8">
    <source>
        <dbReference type="EMBL" id="KXB65039.1"/>
    </source>
</evidence>
<keyword evidence="4 5" id="KW-0963">Cytoplasm</keyword>
<comment type="subcellular location">
    <subcellularLocation>
        <location evidence="1 5">Cytoplasm</location>
    </subcellularLocation>
</comment>
<dbReference type="AlphaFoldDB" id="A0A134ABE9"/>
<proteinExistence type="inferred from homology"/>
<evidence type="ECO:0000256" key="1">
    <source>
        <dbReference type="ARBA" id="ARBA00004496"/>
    </source>
</evidence>
<protein>
    <recommendedName>
        <fullName evidence="3 5">Regulatory protein RecX</fullName>
    </recommendedName>
</protein>
<dbReference type="GO" id="GO:0006282">
    <property type="term" value="P:regulation of DNA repair"/>
    <property type="evidence" value="ECO:0007669"/>
    <property type="project" value="UniProtKB-UniRule"/>
</dbReference>
<comment type="caution">
    <text evidence="8">The sequence shown here is derived from an EMBL/GenBank/DDBJ whole genome shotgun (WGS) entry which is preliminary data.</text>
</comment>